<proteinExistence type="predicted"/>
<sequence>MSEFRWILTGDDAHLLVVLPQKYKLFALATYRELFPLKPLFYFLRRLLSRQLPCRGPASSMENLGILWNEVQ</sequence>
<organism evidence="1 2">
    <name type="scientific">Allacma fusca</name>
    <dbReference type="NCBI Taxonomy" id="39272"/>
    <lineage>
        <taxon>Eukaryota</taxon>
        <taxon>Metazoa</taxon>
        <taxon>Ecdysozoa</taxon>
        <taxon>Arthropoda</taxon>
        <taxon>Hexapoda</taxon>
        <taxon>Collembola</taxon>
        <taxon>Symphypleona</taxon>
        <taxon>Sminthuridae</taxon>
        <taxon>Allacma</taxon>
    </lineage>
</organism>
<protein>
    <submittedName>
        <fullName evidence="1">Uncharacterized protein</fullName>
    </submittedName>
</protein>
<dbReference type="Proteomes" id="UP000708208">
    <property type="component" value="Unassembled WGS sequence"/>
</dbReference>
<evidence type="ECO:0000313" key="1">
    <source>
        <dbReference type="EMBL" id="CAG7838238.1"/>
    </source>
</evidence>
<keyword evidence="2" id="KW-1185">Reference proteome</keyword>
<evidence type="ECO:0000313" key="2">
    <source>
        <dbReference type="Proteomes" id="UP000708208"/>
    </source>
</evidence>
<dbReference type="AlphaFoldDB" id="A0A8J2LUB8"/>
<dbReference type="EMBL" id="CAJVCH010571677">
    <property type="protein sequence ID" value="CAG7838238.1"/>
    <property type="molecule type" value="Genomic_DNA"/>
</dbReference>
<name>A0A8J2LUB8_9HEXA</name>
<reference evidence="1" key="1">
    <citation type="submission" date="2021-06" db="EMBL/GenBank/DDBJ databases">
        <authorList>
            <person name="Hodson N. C."/>
            <person name="Mongue J. A."/>
            <person name="Jaron S. K."/>
        </authorList>
    </citation>
    <scope>NUCLEOTIDE SEQUENCE</scope>
</reference>
<comment type="caution">
    <text evidence="1">The sequence shown here is derived from an EMBL/GenBank/DDBJ whole genome shotgun (WGS) entry which is preliminary data.</text>
</comment>
<accession>A0A8J2LUB8</accession>
<gene>
    <name evidence="1" type="ORF">AFUS01_LOCUS47225</name>
</gene>